<evidence type="ECO:0000256" key="16">
    <source>
        <dbReference type="ARBA" id="ARBA00023273"/>
    </source>
</evidence>
<evidence type="ECO:0000256" key="11">
    <source>
        <dbReference type="ARBA" id="ARBA00022989"/>
    </source>
</evidence>
<keyword evidence="13" id="KW-0333">Golgi apparatus</keyword>
<dbReference type="RefSeq" id="XP_028138242.1">
    <property type="nucleotide sequence ID" value="XM_028282441.1"/>
</dbReference>
<dbReference type="OrthoDB" id="5804250at2759"/>
<comment type="similarity">
    <text evidence="4">Belongs to the wntless family.</text>
</comment>
<evidence type="ECO:0000256" key="12">
    <source>
        <dbReference type="ARBA" id="ARBA00023018"/>
    </source>
</evidence>
<organism evidence="26">
    <name type="scientific">Diabrotica virgifera virgifera</name>
    <name type="common">western corn rootworm</name>
    <dbReference type="NCBI Taxonomy" id="50390"/>
    <lineage>
        <taxon>Eukaryota</taxon>
        <taxon>Metazoa</taxon>
        <taxon>Ecdysozoa</taxon>
        <taxon>Arthropoda</taxon>
        <taxon>Hexapoda</taxon>
        <taxon>Insecta</taxon>
        <taxon>Pterygota</taxon>
        <taxon>Neoptera</taxon>
        <taxon>Endopterygota</taxon>
        <taxon>Coleoptera</taxon>
        <taxon>Polyphaga</taxon>
        <taxon>Cucujiformia</taxon>
        <taxon>Chrysomeloidea</taxon>
        <taxon>Chrysomelidae</taxon>
        <taxon>Galerucinae</taxon>
        <taxon>Diabroticina</taxon>
        <taxon>Diabroticites</taxon>
        <taxon>Diabrotica</taxon>
    </lineage>
</organism>
<dbReference type="GO" id="GO:0010008">
    <property type="term" value="C:endosome membrane"/>
    <property type="evidence" value="ECO:0007669"/>
    <property type="project" value="UniProtKB-SubCell"/>
</dbReference>
<evidence type="ECO:0000313" key="26">
    <source>
        <dbReference type="RefSeq" id="XP_028138242.1"/>
    </source>
</evidence>
<keyword evidence="10" id="KW-0967">Endosome</keyword>
<keyword evidence="7" id="KW-0879">Wnt signaling pathway</keyword>
<keyword evidence="8 21" id="KW-0812">Transmembrane</keyword>
<evidence type="ECO:0000313" key="24">
    <source>
        <dbReference type="EnsemblMetazoa" id="XP_028138242.1"/>
    </source>
</evidence>
<dbReference type="GO" id="GO:0016055">
    <property type="term" value="P:Wnt signaling pathway"/>
    <property type="evidence" value="ECO:0007669"/>
    <property type="project" value="UniProtKB-KW"/>
</dbReference>
<reference evidence="26" key="1">
    <citation type="submission" date="2025-04" db="UniProtKB">
        <authorList>
            <consortium name="RefSeq"/>
        </authorList>
    </citation>
    <scope>IDENTIFICATION</scope>
    <source>
        <tissue evidence="26">Whole insect</tissue>
    </source>
</reference>
<proteinExistence type="inferred from homology"/>
<keyword evidence="11 21" id="KW-1133">Transmembrane helix</keyword>
<dbReference type="GO" id="GO:0006886">
    <property type="term" value="P:intracellular protein transport"/>
    <property type="evidence" value="ECO:0007669"/>
    <property type="project" value="TreeGrafter"/>
</dbReference>
<dbReference type="KEGG" id="dvv:114332620"/>
<feature type="transmembrane region" description="Helical" evidence="21">
    <location>
        <begin position="343"/>
        <end position="363"/>
    </location>
</feature>
<evidence type="ECO:0000256" key="18">
    <source>
        <dbReference type="ARBA" id="ARBA00025880"/>
    </source>
</evidence>
<comment type="function">
    <text evidence="17">A segment polarity gene required for wingless (wg)-dependent patterning processes, acting in both wg-sending cells and wg-target cells. In non-neuronal cells wls directs wg secretion. The wls traffic loop encompasses the Golgi, the cell surface, an endocytic compartment and a retrograde route leading back to the Golgi, and involves clathrin-mediated endocytosis and the retromer complex (a conserved protein complex consisting of Vps35 and Vps26). In neuronal cells (the larval motorneuron NMJ), the wg signal moves across the synapse via the release of wls-containing exosome-like vesicles. Postsynaptic wls is required for the trafficking of fz2 through the fz2-interacting protein Grip.</text>
</comment>
<evidence type="ECO:0000256" key="14">
    <source>
        <dbReference type="ARBA" id="ARBA00023136"/>
    </source>
</evidence>
<keyword evidence="25" id="KW-1185">Reference proteome</keyword>
<evidence type="ECO:0000256" key="19">
    <source>
        <dbReference type="ARBA" id="ARBA00034104"/>
    </source>
</evidence>
<keyword evidence="12" id="KW-0770">Synapse</keyword>
<name>A0A6P7FTV8_DIAVI</name>
<evidence type="ECO:0000256" key="15">
    <source>
        <dbReference type="ARBA" id="ARBA00023257"/>
    </source>
</evidence>
<dbReference type="AlphaFoldDB" id="A0A6P7FTV8"/>
<evidence type="ECO:0000259" key="22">
    <source>
        <dbReference type="Pfam" id="PF06664"/>
    </source>
</evidence>
<evidence type="ECO:0000256" key="7">
    <source>
        <dbReference type="ARBA" id="ARBA00022687"/>
    </source>
</evidence>
<evidence type="ECO:0000256" key="9">
    <source>
        <dbReference type="ARBA" id="ARBA00022716"/>
    </source>
</evidence>
<evidence type="ECO:0000256" key="6">
    <source>
        <dbReference type="ARBA" id="ARBA00022473"/>
    </source>
</evidence>
<dbReference type="InParanoid" id="A0A6P7FTV8"/>
<keyword evidence="16" id="KW-0966">Cell projection</keyword>
<dbReference type="FunCoup" id="A0A6P7FTV8">
    <property type="interactions" value="566"/>
</dbReference>
<evidence type="ECO:0000256" key="4">
    <source>
        <dbReference type="ARBA" id="ARBA00008148"/>
    </source>
</evidence>
<feature type="transmembrane region" description="Helical" evidence="21">
    <location>
        <begin position="383"/>
        <end position="409"/>
    </location>
</feature>
<evidence type="ECO:0000256" key="21">
    <source>
        <dbReference type="SAM" id="Phobius"/>
    </source>
</evidence>
<evidence type="ECO:0000256" key="17">
    <source>
        <dbReference type="ARBA" id="ARBA00025339"/>
    </source>
</evidence>
<feature type="transmembrane region" description="Helical" evidence="21">
    <location>
        <begin position="14"/>
        <end position="39"/>
    </location>
</feature>
<protein>
    <recommendedName>
        <fullName evidence="5">Protein wntless</fullName>
    </recommendedName>
</protein>
<dbReference type="Pfam" id="PF06664">
    <property type="entry name" value="WLS-like_TM"/>
    <property type="match status" value="1"/>
</dbReference>
<keyword evidence="6" id="KW-0217">Developmental protein</keyword>
<dbReference type="InterPro" id="IPR047843">
    <property type="entry name" value="WLS-like_TM"/>
</dbReference>
<evidence type="ECO:0000256" key="13">
    <source>
        <dbReference type="ARBA" id="ARBA00023034"/>
    </source>
</evidence>
<evidence type="ECO:0000259" key="23">
    <source>
        <dbReference type="Pfam" id="PF21883"/>
    </source>
</evidence>
<evidence type="ECO:0000256" key="8">
    <source>
        <dbReference type="ARBA" id="ARBA00022692"/>
    </source>
</evidence>
<dbReference type="Pfam" id="PF21883">
    <property type="entry name" value="WLS_GOLD"/>
    <property type="match status" value="1"/>
</dbReference>
<comment type="subcellular location">
    <subcellularLocation>
        <location evidence="2">Endoplasmic reticulum membrane</location>
        <topology evidence="2">Multi-pass membrane protein</topology>
    </subcellularLocation>
    <subcellularLocation>
        <location evidence="1">Endosome membrane</location>
        <topology evidence="1">Multi-pass membrane protein</topology>
    </subcellularLocation>
    <subcellularLocation>
        <location evidence="3">Golgi apparatus membrane</location>
        <topology evidence="3">Multi-pass membrane protein</topology>
    </subcellularLocation>
    <subcellularLocation>
        <location evidence="19">Postsynaptic cell membrane</location>
        <topology evidence="19">Multi-pass membrane protein</topology>
    </subcellularLocation>
    <subcellularLocation>
        <location evidence="20">Presynaptic cell membrane</location>
        <topology evidence="20">Multi-pass membrane protein</topology>
    </subcellularLocation>
</comment>
<feature type="domain" description="Wntless-like transmembrane" evidence="22">
    <location>
        <begin position="233"/>
        <end position="505"/>
    </location>
</feature>
<evidence type="ECO:0000256" key="20">
    <source>
        <dbReference type="ARBA" id="ARBA00034107"/>
    </source>
</evidence>
<keyword evidence="15" id="KW-0628">Postsynaptic cell membrane</keyword>
<dbReference type="GO" id="GO:0007367">
    <property type="term" value="P:segment polarity determination"/>
    <property type="evidence" value="ECO:0007669"/>
    <property type="project" value="UniProtKB-KW"/>
</dbReference>
<reference evidence="24" key="2">
    <citation type="submission" date="2025-05" db="UniProtKB">
        <authorList>
            <consortium name="EnsemblMetazoa"/>
        </authorList>
    </citation>
    <scope>IDENTIFICATION</scope>
</reference>
<evidence type="ECO:0000256" key="10">
    <source>
        <dbReference type="ARBA" id="ARBA00022753"/>
    </source>
</evidence>
<evidence type="ECO:0000256" key="2">
    <source>
        <dbReference type="ARBA" id="ARBA00004477"/>
    </source>
</evidence>
<feature type="transmembrane region" description="Helical" evidence="21">
    <location>
        <begin position="239"/>
        <end position="259"/>
    </location>
</feature>
<feature type="domain" description="Wntless GOLD" evidence="23">
    <location>
        <begin position="48"/>
        <end position="229"/>
    </location>
</feature>
<evidence type="ECO:0000313" key="25">
    <source>
        <dbReference type="Proteomes" id="UP001652700"/>
    </source>
</evidence>
<dbReference type="GO" id="GO:0042734">
    <property type="term" value="C:presynaptic membrane"/>
    <property type="evidence" value="ECO:0007669"/>
    <property type="project" value="UniProtKB-SubCell"/>
</dbReference>
<gene>
    <name evidence="26" type="primary">LOC114332620</name>
</gene>
<evidence type="ECO:0000256" key="5">
    <source>
        <dbReference type="ARBA" id="ARBA00015887"/>
    </source>
</evidence>
<dbReference type="GO" id="GO:0045211">
    <property type="term" value="C:postsynaptic membrane"/>
    <property type="evidence" value="ECO:0007669"/>
    <property type="project" value="UniProtKB-SubCell"/>
</dbReference>
<dbReference type="InterPro" id="IPR053936">
    <property type="entry name" value="WLS_GOLD"/>
</dbReference>
<evidence type="ECO:0000256" key="1">
    <source>
        <dbReference type="ARBA" id="ARBA00004337"/>
    </source>
</evidence>
<dbReference type="GO" id="GO:0000139">
    <property type="term" value="C:Golgi membrane"/>
    <property type="evidence" value="ECO:0007669"/>
    <property type="project" value="UniProtKB-SubCell"/>
</dbReference>
<dbReference type="EnsemblMetazoa" id="XM_028282441.2">
    <property type="protein sequence ID" value="XP_028138242.1"/>
    <property type="gene ID" value="LOC114332620"/>
</dbReference>
<comment type="subunit">
    <text evidence="18">Interacts with wg; in the Golgi. Interacts with Vps35, a component of the retromer complex; wls stability is regulated by Vps35.</text>
</comment>
<feature type="transmembrane region" description="Helical" evidence="21">
    <location>
        <begin position="312"/>
        <end position="331"/>
    </location>
</feature>
<dbReference type="GO" id="GO:0005789">
    <property type="term" value="C:endoplasmic reticulum membrane"/>
    <property type="evidence" value="ECO:0007669"/>
    <property type="project" value="UniProtKB-SubCell"/>
</dbReference>
<keyword evidence="14 21" id="KW-0472">Membrane</keyword>
<sequence length="513" mass="59854">MPGTILENLSGKKLIILISVVLTCQIACFLVGLMAPMLANNTQITLSTVCVDQNPSESERNFDRWFVRTCSKTNELTDDKETVDLDANSLVYVIEMPLFDLDYSRWQQKLLGILQVEMVDQKKQKLIKPFIELTVDSRIAYSDKTPNGGKTPWKFYFHAEEKRYMKCTLNNQYDPQNRGYPYNYCTMVPLFELGALYHDYYLLNLRLPYNDTTKKNIGLGKVEDLYVHTTYVNGGFTKIWLSLKSVLFPILLAVMIWFWHRVIKLNRTPVLLEYVLISLGGTLAFLNIPIEYLSLIFEIPYMLLLNDIRQDAFYVMLFLFWLIFAGEYMLVQNQGDRNSIRCYWKHLTTIIVGCMSLFIFDLYEKGLQLVNPFYSIWVTPLSTNLAIAFVILVAIAASTYFVFLCYMIWRVFKNISVKIFVLPNMSQARRRHYEGIIYRFNFLMLVTLICASVTIVFFVLSKIDEGPHKWDTTIYLKPSSVVYTGVYGMWNIYICTMLILYAPTHEQWLTDQM</sequence>
<dbReference type="PANTHER" id="PTHR13449">
    <property type="entry name" value="INTEGRAL MEMBRANE PROTEIN GPR177"/>
    <property type="match status" value="1"/>
</dbReference>
<accession>A0A6P7FTV8</accession>
<dbReference type="GO" id="GO:0061355">
    <property type="term" value="P:Wnt protein secretion"/>
    <property type="evidence" value="ECO:0007669"/>
    <property type="project" value="TreeGrafter"/>
</dbReference>
<feature type="transmembrane region" description="Helical" evidence="21">
    <location>
        <begin position="436"/>
        <end position="460"/>
    </location>
</feature>
<dbReference type="PANTHER" id="PTHR13449:SF2">
    <property type="entry name" value="PROTEIN WNTLESS HOMOLOG"/>
    <property type="match status" value="1"/>
</dbReference>
<keyword evidence="9" id="KW-0709">Segmentation polarity protein</keyword>
<feature type="transmembrane region" description="Helical" evidence="21">
    <location>
        <begin position="480"/>
        <end position="503"/>
    </location>
</feature>
<dbReference type="InterPro" id="IPR009551">
    <property type="entry name" value="Wntless"/>
</dbReference>
<evidence type="ECO:0000256" key="3">
    <source>
        <dbReference type="ARBA" id="ARBA00004653"/>
    </source>
</evidence>
<dbReference type="GO" id="GO:0017147">
    <property type="term" value="F:Wnt-protein binding"/>
    <property type="evidence" value="ECO:0007669"/>
    <property type="project" value="InterPro"/>
</dbReference>
<dbReference type="GeneID" id="114332620"/>
<dbReference type="Proteomes" id="UP001652700">
    <property type="component" value="Unplaced"/>
</dbReference>
<feature type="transmembrane region" description="Helical" evidence="21">
    <location>
        <begin position="271"/>
        <end position="292"/>
    </location>
</feature>